<evidence type="ECO:0000256" key="7">
    <source>
        <dbReference type="ARBA" id="ARBA00022833"/>
    </source>
</evidence>
<dbReference type="InterPro" id="IPR051190">
    <property type="entry name" value="Baculoviral_IAP"/>
</dbReference>
<comment type="caution">
    <text evidence="9">The sequence shown here is derived from an EMBL/GenBank/DDBJ whole genome shotgun (WGS) entry which is preliminary data.</text>
</comment>
<protein>
    <submittedName>
        <fullName evidence="9">BI51B protein</fullName>
    </submittedName>
</protein>
<sequence>EMYEYENRLKTFTNWPFQGNCKCTPENMAKAGFIHCSNANEPDVAKCFFCLLELEGWERNDDPWEEHTKRHICDFLSLPKNIEDLTMEEY</sequence>
<name>A0A7K8ZAY2_9PASS</name>
<keyword evidence="5" id="KW-0498">Mitosis</keyword>
<dbReference type="GO" id="GO:0046872">
    <property type="term" value="F:metal ion binding"/>
    <property type="evidence" value="ECO:0007669"/>
    <property type="project" value="UniProtKB-KW"/>
</dbReference>
<reference evidence="9 10" key="1">
    <citation type="submission" date="2019-09" db="EMBL/GenBank/DDBJ databases">
        <title>Bird 10,000 Genomes (B10K) Project - Family phase.</title>
        <authorList>
            <person name="Zhang G."/>
        </authorList>
    </citation>
    <scope>NUCLEOTIDE SEQUENCE [LARGE SCALE GENOMIC DNA]</scope>
    <source>
        <strain evidence="9">B10K-DU-001-06</strain>
        <tissue evidence="9">Muscle</tissue>
    </source>
</reference>
<dbReference type="GO" id="GO:0007059">
    <property type="term" value="P:chromosome segregation"/>
    <property type="evidence" value="ECO:0007669"/>
    <property type="project" value="UniProtKB-KW"/>
</dbReference>
<comment type="similarity">
    <text evidence="3">Belongs to the IAP family.</text>
</comment>
<dbReference type="GO" id="GO:0005819">
    <property type="term" value="C:spindle"/>
    <property type="evidence" value="ECO:0007669"/>
    <property type="project" value="UniProtKB-SubCell"/>
</dbReference>
<dbReference type="SUPFAM" id="SSF57924">
    <property type="entry name" value="Inhibitor of apoptosis (IAP) repeat"/>
    <property type="match status" value="1"/>
</dbReference>
<dbReference type="AlphaFoldDB" id="A0A7K8ZAY2"/>
<dbReference type="Proteomes" id="UP000558958">
    <property type="component" value="Unassembled WGS sequence"/>
</dbReference>
<gene>
    <name evidence="9" type="primary">Birc5.1b</name>
    <name evidence="9" type="ORF">SAKLUC_R10239</name>
</gene>
<dbReference type="GO" id="GO:0000775">
    <property type="term" value="C:chromosome, centromeric region"/>
    <property type="evidence" value="ECO:0007669"/>
    <property type="project" value="UniProtKB-SubCell"/>
</dbReference>
<accession>A0A7K8ZAY2</accession>
<evidence type="ECO:0000313" key="10">
    <source>
        <dbReference type="Proteomes" id="UP000558958"/>
    </source>
</evidence>
<dbReference type="PANTHER" id="PTHR46771:SF2">
    <property type="entry name" value="BACULOVIRAL IAP REPEAT-CONTAINING PROTEIN 5.1"/>
    <property type="match status" value="1"/>
</dbReference>
<dbReference type="EMBL" id="VWZD01013557">
    <property type="protein sequence ID" value="NXG12483.1"/>
    <property type="molecule type" value="Genomic_DNA"/>
</dbReference>
<dbReference type="Gene3D" id="1.10.1170.10">
    <property type="entry name" value="Inhibitor Of Apoptosis Protein (2mihbC-IAP-1), Chain A"/>
    <property type="match status" value="1"/>
</dbReference>
<feature type="non-terminal residue" evidence="9">
    <location>
        <position position="1"/>
    </location>
</feature>
<evidence type="ECO:0000256" key="6">
    <source>
        <dbReference type="ARBA" id="ARBA00022829"/>
    </source>
</evidence>
<dbReference type="InterPro" id="IPR001370">
    <property type="entry name" value="BIR_rpt"/>
</dbReference>
<keyword evidence="7" id="KW-0862">Zinc</keyword>
<keyword evidence="6" id="KW-0159">Chromosome partition</keyword>
<feature type="non-terminal residue" evidence="9">
    <location>
        <position position="90"/>
    </location>
</feature>
<dbReference type="SMART" id="SM00238">
    <property type="entry name" value="BIR"/>
    <property type="match status" value="1"/>
</dbReference>
<dbReference type="PROSITE" id="PS50143">
    <property type="entry name" value="BIR_REPEAT_2"/>
    <property type="match status" value="1"/>
</dbReference>
<keyword evidence="5" id="KW-0132">Cell division</keyword>
<evidence type="ECO:0000256" key="3">
    <source>
        <dbReference type="ARBA" id="ARBA00006672"/>
    </source>
</evidence>
<organism evidence="9 10">
    <name type="scientific">Sakesphorus luctuosus</name>
    <dbReference type="NCBI Taxonomy" id="419690"/>
    <lineage>
        <taxon>Eukaryota</taxon>
        <taxon>Metazoa</taxon>
        <taxon>Chordata</taxon>
        <taxon>Craniata</taxon>
        <taxon>Vertebrata</taxon>
        <taxon>Euteleostomi</taxon>
        <taxon>Archelosauria</taxon>
        <taxon>Archosauria</taxon>
        <taxon>Dinosauria</taxon>
        <taxon>Saurischia</taxon>
        <taxon>Theropoda</taxon>
        <taxon>Coelurosauria</taxon>
        <taxon>Aves</taxon>
        <taxon>Neognathae</taxon>
        <taxon>Neoaves</taxon>
        <taxon>Telluraves</taxon>
        <taxon>Australaves</taxon>
        <taxon>Passeriformes</taxon>
        <taxon>Thamnophilidae</taxon>
        <taxon>Sakesphorus</taxon>
    </lineage>
</organism>
<dbReference type="CDD" id="cd00022">
    <property type="entry name" value="BIR"/>
    <property type="match status" value="1"/>
</dbReference>
<evidence type="ECO:0000313" key="9">
    <source>
        <dbReference type="EMBL" id="NXG12483.1"/>
    </source>
</evidence>
<evidence type="ECO:0000256" key="4">
    <source>
        <dbReference type="ARBA" id="ARBA00022723"/>
    </source>
</evidence>
<evidence type="ECO:0000256" key="1">
    <source>
        <dbReference type="ARBA" id="ARBA00004186"/>
    </source>
</evidence>
<evidence type="ECO:0000256" key="5">
    <source>
        <dbReference type="ARBA" id="ARBA00022776"/>
    </source>
</evidence>
<dbReference type="Pfam" id="PF00653">
    <property type="entry name" value="BIR"/>
    <property type="match status" value="1"/>
</dbReference>
<evidence type="ECO:0000256" key="2">
    <source>
        <dbReference type="ARBA" id="ARBA00004584"/>
    </source>
</evidence>
<evidence type="ECO:0000256" key="8">
    <source>
        <dbReference type="ARBA" id="ARBA00023328"/>
    </source>
</evidence>
<dbReference type="PANTHER" id="PTHR46771">
    <property type="entry name" value="DETERIN"/>
    <property type="match status" value="1"/>
</dbReference>
<keyword evidence="5" id="KW-0131">Cell cycle</keyword>
<keyword evidence="10" id="KW-1185">Reference proteome</keyword>
<keyword evidence="8" id="KW-0137">Centromere</keyword>
<keyword evidence="4" id="KW-0479">Metal-binding</keyword>
<proteinExistence type="inferred from homology"/>
<comment type="subcellular location">
    <subcellularLocation>
        <location evidence="2">Chromosome</location>
        <location evidence="2">Centromere</location>
    </subcellularLocation>
    <subcellularLocation>
        <location evidence="1">Cytoplasm</location>
        <location evidence="1">Cytoskeleton</location>
        <location evidence="1">Spindle</location>
    </subcellularLocation>
</comment>